<protein>
    <recommendedName>
        <fullName evidence="2">Heparan-alpha-glucosaminide N-acetyltransferase catalytic domain-containing protein</fullName>
    </recommendedName>
</protein>
<name>A0A8K0D927_IGNLU</name>
<sequence length="475" mass="53816">MGILSWTENYGDEIFMGLNMSKLERDEAYLNISTPTTVYLYSLYEECFQCPFRQEQSIENHEILKINTAYPRLWRVLKENVTISPVDSNRSVLCTINQEFGEFGVYDLKISSSNCQLNVLKEPVDIYFPILTVVLIYALILLLVSSCVCVWRIYTNKPERQTTSFDKELEPSQKRKRLKSLDTFRGISVVSMIFGNYGGGGYVFLNHAVWNGLQVADIVFPWFMWIMGVCIPISVSSTLKKGISKQAALMNVFRRSCTLFALGLFVGAGKNLDELRIFGVLQKFGICYFVTATIFIIFSNAKQFQKEKVLSENNSFQKQFFNFCTDIFFLKYQWMVAIILLIAHNLLTFTLPVPNCSTGYLGPGGYHDNGKHMECTGGAAGYIDKIILGNHRYQRPTIKHIYKSDVFEPEGILSCLTSIIQVIIGAQAGAIVLFHKRHTARLIRWLIWAVALGLLGGLLCGFSKEDGLIPVNKNL</sequence>
<dbReference type="AlphaFoldDB" id="A0A8K0D927"/>
<evidence type="ECO:0000313" key="4">
    <source>
        <dbReference type="Proteomes" id="UP000801492"/>
    </source>
</evidence>
<comment type="caution">
    <text evidence="3">The sequence shown here is derived from an EMBL/GenBank/DDBJ whole genome shotgun (WGS) entry which is preliminary data.</text>
</comment>
<feature type="transmembrane region" description="Helical" evidence="1">
    <location>
        <begin position="275"/>
        <end position="299"/>
    </location>
</feature>
<proteinExistence type="predicted"/>
<evidence type="ECO:0000259" key="2">
    <source>
        <dbReference type="Pfam" id="PF07786"/>
    </source>
</evidence>
<keyword evidence="1" id="KW-0472">Membrane</keyword>
<dbReference type="Pfam" id="PF07786">
    <property type="entry name" value="HGSNAT_cat"/>
    <property type="match status" value="1"/>
</dbReference>
<feature type="non-terminal residue" evidence="3">
    <location>
        <position position="475"/>
    </location>
</feature>
<feature type="domain" description="Heparan-alpha-glucosaminide N-acetyltransferase catalytic" evidence="2">
    <location>
        <begin position="177"/>
        <end position="294"/>
    </location>
</feature>
<dbReference type="PANTHER" id="PTHR31061">
    <property type="entry name" value="LD22376P"/>
    <property type="match status" value="1"/>
</dbReference>
<gene>
    <name evidence="3" type="ORF">ILUMI_04482</name>
</gene>
<feature type="transmembrane region" description="Helical" evidence="1">
    <location>
        <begin position="411"/>
        <end position="433"/>
    </location>
</feature>
<keyword evidence="4" id="KW-1185">Reference proteome</keyword>
<evidence type="ECO:0000256" key="1">
    <source>
        <dbReference type="SAM" id="Phobius"/>
    </source>
</evidence>
<dbReference type="OrthoDB" id="2149840at2759"/>
<evidence type="ECO:0000313" key="3">
    <source>
        <dbReference type="EMBL" id="KAF2901703.1"/>
    </source>
</evidence>
<accession>A0A8K0D927</accession>
<dbReference type="InterPro" id="IPR012429">
    <property type="entry name" value="HGSNAT_cat"/>
</dbReference>
<dbReference type="PANTHER" id="PTHR31061:SF24">
    <property type="entry name" value="LD22376P"/>
    <property type="match status" value="1"/>
</dbReference>
<dbReference type="EMBL" id="VTPC01001509">
    <property type="protein sequence ID" value="KAF2901703.1"/>
    <property type="molecule type" value="Genomic_DNA"/>
</dbReference>
<dbReference type="Proteomes" id="UP000801492">
    <property type="component" value="Unassembled WGS sequence"/>
</dbReference>
<keyword evidence="1" id="KW-0812">Transmembrane</keyword>
<keyword evidence="1" id="KW-1133">Transmembrane helix</keyword>
<feature type="transmembrane region" description="Helical" evidence="1">
    <location>
        <begin position="126"/>
        <end position="151"/>
    </location>
</feature>
<organism evidence="3 4">
    <name type="scientific">Ignelater luminosus</name>
    <name type="common">Cucubano</name>
    <name type="synonym">Pyrophorus luminosus</name>
    <dbReference type="NCBI Taxonomy" id="2038154"/>
    <lineage>
        <taxon>Eukaryota</taxon>
        <taxon>Metazoa</taxon>
        <taxon>Ecdysozoa</taxon>
        <taxon>Arthropoda</taxon>
        <taxon>Hexapoda</taxon>
        <taxon>Insecta</taxon>
        <taxon>Pterygota</taxon>
        <taxon>Neoptera</taxon>
        <taxon>Endopterygota</taxon>
        <taxon>Coleoptera</taxon>
        <taxon>Polyphaga</taxon>
        <taxon>Elateriformia</taxon>
        <taxon>Elateroidea</taxon>
        <taxon>Elateridae</taxon>
        <taxon>Agrypninae</taxon>
        <taxon>Pyrophorini</taxon>
        <taxon>Ignelater</taxon>
    </lineage>
</organism>
<feature type="transmembrane region" description="Helical" evidence="1">
    <location>
        <begin position="252"/>
        <end position="269"/>
    </location>
</feature>
<feature type="transmembrane region" description="Helical" evidence="1">
    <location>
        <begin position="445"/>
        <end position="464"/>
    </location>
</feature>
<feature type="transmembrane region" description="Helical" evidence="1">
    <location>
        <begin position="222"/>
        <end position="240"/>
    </location>
</feature>
<reference evidence="3" key="1">
    <citation type="submission" date="2019-08" db="EMBL/GenBank/DDBJ databases">
        <title>The genome of the North American firefly Photinus pyralis.</title>
        <authorList>
            <consortium name="Photinus pyralis genome working group"/>
            <person name="Fallon T.R."/>
            <person name="Sander Lower S.E."/>
            <person name="Weng J.-K."/>
        </authorList>
    </citation>
    <scope>NUCLEOTIDE SEQUENCE</scope>
    <source>
        <strain evidence="3">TRF0915ILg1</strain>
        <tissue evidence="3">Whole body</tissue>
    </source>
</reference>
<feature type="transmembrane region" description="Helical" evidence="1">
    <location>
        <begin position="184"/>
        <end position="210"/>
    </location>
</feature>
<feature type="transmembrane region" description="Helical" evidence="1">
    <location>
        <begin position="320"/>
        <end position="343"/>
    </location>
</feature>